<dbReference type="EMBL" id="CP016020">
    <property type="protein sequence ID" value="APH04785.1"/>
    <property type="molecule type" value="Genomic_DNA"/>
</dbReference>
<accession>A0A1L3MQZ2</accession>
<dbReference type="EC" id="2.7.13.3" evidence="2"/>
<keyword evidence="3" id="KW-0597">Phosphoprotein</keyword>
<evidence type="ECO:0000256" key="1">
    <source>
        <dbReference type="ARBA" id="ARBA00000085"/>
    </source>
</evidence>
<dbReference type="SUPFAM" id="SSF47384">
    <property type="entry name" value="Homodimeric domain of signal transducing histidine kinase"/>
    <property type="match status" value="1"/>
</dbReference>
<evidence type="ECO:0000313" key="15">
    <source>
        <dbReference type="Proteomes" id="UP000181936"/>
    </source>
</evidence>
<dbReference type="SUPFAM" id="SSF55874">
    <property type="entry name" value="ATPase domain of HSP90 chaperone/DNA topoisomerase II/histidine kinase"/>
    <property type="match status" value="1"/>
</dbReference>
<dbReference type="PANTHER" id="PTHR43065:SF34">
    <property type="entry name" value="SPORULATION KINASE A"/>
    <property type="match status" value="1"/>
</dbReference>
<organism evidence="14 15">
    <name type="scientific">Bacillus weihaiensis</name>
    <dbReference type="NCBI Taxonomy" id="1547283"/>
    <lineage>
        <taxon>Bacteria</taxon>
        <taxon>Bacillati</taxon>
        <taxon>Bacillota</taxon>
        <taxon>Bacilli</taxon>
        <taxon>Bacillales</taxon>
        <taxon>Bacillaceae</taxon>
        <taxon>Bacillus</taxon>
    </lineage>
</organism>
<evidence type="ECO:0000256" key="4">
    <source>
        <dbReference type="ARBA" id="ARBA00022679"/>
    </source>
</evidence>
<dbReference type="KEGG" id="bwh:A9C19_08515"/>
<dbReference type="CDD" id="cd00075">
    <property type="entry name" value="HATPase"/>
    <property type="match status" value="1"/>
</dbReference>
<dbReference type="FunFam" id="1.10.287.130:FF:000040">
    <property type="entry name" value="PAS domain-containing sensor histidine kinase"/>
    <property type="match status" value="1"/>
</dbReference>
<dbReference type="STRING" id="1547283.A9C19_08515"/>
<dbReference type="PROSITE" id="PS50109">
    <property type="entry name" value="HIS_KIN"/>
    <property type="match status" value="1"/>
</dbReference>
<dbReference type="CDD" id="cd00130">
    <property type="entry name" value="PAS"/>
    <property type="match status" value="1"/>
</dbReference>
<comment type="catalytic activity">
    <reaction evidence="1">
        <text>ATP + protein L-histidine = ADP + protein N-phospho-L-histidine.</text>
        <dbReference type="EC" id="2.7.13.3"/>
    </reaction>
</comment>
<dbReference type="AlphaFoldDB" id="A0A1L3MQZ2"/>
<keyword evidence="6 14" id="KW-0418">Kinase</keyword>
<proteinExistence type="predicted"/>
<dbReference type="GO" id="GO:0000155">
    <property type="term" value="F:phosphorelay sensor kinase activity"/>
    <property type="evidence" value="ECO:0007669"/>
    <property type="project" value="InterPro"/>
</dbReference>
<feature type="transmembrane region" description="Helical" evidence="10">
    <location>
        <begin position="35"/>
        <end position="59"/>
    </location>
</feature>
<feature type="domain" description="PAC" evidence="13">
    <location>
        <begin position="276"/>
        <end position="327"/>
    </location>
</feature>
<feature type="domain" description="Histidine kinase" evidence="11">
    <location>
        <begin position="340"/>
        <end position="543"/>
    </location>
</feature>
<evidence type="ECO:0000256" key="6">
    <source>
        <dbReference type="ARBA" id="ARBA00022777"/>
    </source>
</evidence>
<dbReference type="InterPro" id="IPR013655">
    <property type="entry name" value="PAS_fold_3"/>
</dbReference>
<keyword evidence="10" id="KW-0812">Transmembrane</keyword>
<dbReference type="SMART" id="SM00388">
    <property type="entry name" value="HisKA"/>
    <property type="match status" value="1"/>
</dbReference>
<dbReference type="Pfam" id="PF08447">
    <property type="entry name" value="PAS_3"/>
    <property type="match status" value="1"/>
</dbReference>
<dbReference type="InterPro" id="IPR036097">
    <property type="entry name" value="HisK_dim/P_sf"/>
</dbReference>
<dbReference type="Gene3D" id="1.10.287.130">
    <property type="match status" value="1"/>
</dbReference>
<dbReference type="PROSITE" id="PS50113">
    <property type="entry name" value="PAC"/>
    <property type="match status" value="1"/>
</dbReference>
<name>A0A1L3MQZ2_9BACI</name>
<evidence type="ECO:0000259" key="11">
    <source>
        <dbReference type="PROSITE" id="PS50109"/>
    </source>
</evidence>
<dbReference type="RefSeq" id="WP_072579578.1">
    <property type="nucleotide sequence ID" value="NZ_CP016020.1"/>
</dbReference>
<dbReference type="SUPFAM" id="SSF55785">
    <property type="entry name" value="PYP-like sensor domain (PAS domain)"/>
    <property type="match status" value="2"/>
</dbReference>
<dbReference type="GO" id="GO:0005524">
    <property type="term" value="F:ATP binding"/>
    <property type="evidence" value="ECO:0007669"/>
    <property type="project" value="UniProtKB-KW"/>
</dbReference>
<evidence type="ECO:0000259" key="12">
    <source>
        <dbReference type="PROSITE" id="PS50112"/>
    </source>
</evidence>
<evidence type="ECO:0000256" key="3">
    <source>
        <dbReference type="ARBA" id="ARBA00022553"/>
    </source>
</evidence>
<keyword evidence="4" id="KW-0808">Transferase</keyword>
<dbReference type="Pfam" id="PF00512">
    <property type="entry name" value="HisKA"/>
    <property type="match status" value="1"/>
</dbReference>
<keyword evidence="8" id="KW-0749">Sporulation</keyword>
<dbReference type="Gene3D" id="3.30.450.20">
    <property type="entry name" value="PAS domain"/>
    <property type="match status" value="2"/>
</dbReference>
<dbReference type="Gene3D" id="3.30.565.10">
    <property type="entry name" value="Histidine kinase-like ATPase, C-terminal domain"/>
    <property type="match status" value="1"/>
</dbReference>
<evidence type="ECO:0000256" key="7">
    <source>
        <dbReference type="ARBA" id="ARBA00022840"/>
    </source>
</evidence>
<dbReference type="SMART" id="SM00091">
    <property type="entry name" value="PAS"/>
    <property type="match status" value="2"/>
</dbReference>
<dbReference type="CDD" id="cd00082">
    <property type="entry name" value="HisKA"/>
    <property type="match status" value="1"/>
</dbReference>
<dbReference type="InterPro" id="IPR035965">
    <property type="entry name" value="PAS-like_dom_sf"/>
</dbReference>
<dbReference type="PRINTS" id="PR00344">
    <property type="entry name" value="BCTRLSENSOR"/>
</dbReference>
<keyword evidence="10" id="KW-1133">Transmembrane helix</keyword>
<dbReference type="InterPro" id="IPR000700">
    <property type="entry name" value="PAS-assoc_C"/>
</dbReference>
<dbReference type="InterPro" id="IPR036890">
    <property type="entry name" value="HATPase_C_sf"/>
</dbReference>
<evidence type="ECO:0000256" key="10">
    <source>
        <dbReference type="SAM" id="Phobius"/>
    </source>
</evidence>
<evidence type="ECO:0000259" key="13">
    <source>
        <dbReference type="PROSITE" id="PS50113"/>
    </source>
</evidence>
<keyword evidence="9" id="KW-0902">Two-component regulatory system</keyword>
<dbReference type="InterPro" id="IPR000014">
    <property type="entry name" value="PAS"/>
</dbReference>
<feature type="domain" description="PAS" evidence="12">
    <location>
        <begin position="202"/>
        <end position="272"/>
    </location>
</feature>
<dbReference type="PROSITE" id="PS50112">
    <property type="entry name" value="PAS"/>
    <property type="match status" value="1"/>
</dbReference>
<dbReference type="InterPro" id="IPR005467">
    <property type="entry name" value="His_kinase_dom"/>
</dbReference>
<dbReference type="Pfam" id="PF02518">
    <property type="entry name" value="HATPase_c"/>
    <property type="match status" value="1"/>
</dbReference>
<evidence type="ECO:0000256" key="9">
    <source>
        <dbReference type="ARBA" id="ARBA00023012"/>
    </source>
</evidence>
<feature type="transmembrane region" description="Helical" evidence="10">
    <location>
        <begin position="7"/>
        <end position="29"/>
    </location>
</feature>
<dbReference type="InterPro" id="IPR003594">
    <property type="entry name" value="HATPase_dom"/>
</dbReference>
<keyword evidence="15" id="KW-1185">Reference proteome</keyword>
<reference evidence="14 15" key="1">
    <citation type="journal article" date="2016" name="Sci. Rep.">
        <title>Complete genome sequence and transcriptomic analysis of a novel marine strain Bacillus weihaiensis reveals the mechanism of brown algae degradation.</title>
        <authorList>
            <person name="Zhu Y."/>
            <person name="Chen P."/>
            <person name="Bao Y."/>
            <person name="Men Y."/>
            <person name="Zeng Y."/>
            <person name="Yang J."/>
            <person name="Sun J."/>
            <person name="Sun Y."/>
        </authorList>
    </citation>
    <scope>NUCLEOTIDE SEQUENCE [LARGE SCALE GENOMIC DNA]</scope>
    <source>
        <strain evidence="14 15">Alg07</strain>
    </source>
</reference>
<dbReference type="OrthoDB" id="9815750at2"/>
<dbReference type="NCBIfam" id="TIGR00229">
    <property type="entry name" value="sensory_box"/>
    <property type="match status" value="1"/>
</dbReference>
<evidence type="ECO:0000313" key="14">
    <source>
        <dbReference type="EMBL" id="APH04785.1"/>
    </source>
</evidence>
<keyword evidence="5" id="KW-0547">Nucleotide-binding</keyword>
<gene>
    <name evidence="14" type="ORF">A9C19_08515</name>
</gene>
<keyword evidence="10" id="KW-0472">Membrane</keyword>
<sequence>MKNRAKLLLLYIIFSTIWILVTDNIVVFSNIPKQIVVVFQNVKGIIFVLLTSVFIYYLVLKKEAYEKEKAENNKLHVLINSMVDFVNFKDGEGRWTEANDFAIKLFQLEHINFKGKKDSELAQYSDFHAESLQYCETSDEQAWQIGRPSRCIEEIPMPSGGFKTFDTIKIPSFYSNGERKELVVMGRDITEQVQAEKKLAESEQKYKSLFEFNPELVFMIDLEGRLTNANDHIYRYTGYRFNELKLKTVLPIISKKDRKKVLKAFHRIFRANQPYINEEIEIITKEGTTKIVRCTSVPMTIDDEIVGVIGYAVDITKEIETEQLLRKTEKLSVVGELAASVAHEIRNPLTSIKGFLQMLKTSSKENEFYYNIMLEELERINIIASELLVLAKPQKIQFTRKDLNQLLLDVQSLIESEANLYGVSLEVVGNDKIPEIQCEPNQLKQLFINLIKNSIEAEANHVKIFIRMLDKTTIQISLQDDGFGIEEERLKHLGEPFYSMKEKGTGLGLTVSYRIVHFHRGEITFNSKVNEGTTVEITLPIENTM</sequence>
<dbReference type="InterPro" id="IPR004358">
    <property type="entry name" value="Sig_transdc_His_kin-like_C"/>
</dbReference>
<dbReference type="PANTHER" id="PTHR43065">
    <property type="entry name" value="SENSOR HISTIDINE KINASE"/>
    <property type="match status" value="1"/>
</dbReference>
<protein>
    <recommendedName>
        <fullName evidence="2">histidine kinase</fullName>
        <ecNumber evidence="2">2.7.13.3</ecNumber>
    </recommendedName>
</protein>
<dbReference type="Proteomes" id="UP000181936">
    <property type="component" value="Chromosome"/>
</dbReference>
<dbReference type="InterPro" id="IPR003661">
    <property type="entry name" value="HisK_dim/P_dom"/>
</dbReference>
<keyword evidence="7" id="KW-0067">ATP-binding</keyword>
<dbReference type="SMART" id="SM00387">
    <property type="entry name" value="HATPase_c"/>
    <property type="match status" value="1"/>
</dbReference>
<evidence type="ECO:0000256" key="5">
    <source>
        <dbReference type="ARBA" id="ARBA00022741"/>
    </source>
</evidence>
<evidence type="ECO:0000256" key="8">
    <source>
        <dbReference type="ARBA" id="ARBA00022969"/>
    </source>
</evidence>
<dbReference type="GO" id="GO:0030435">
    <property type="term" value="P:sporulation resulting in formation of a cellular spore"/>
    <property type="evidence" value="ECO:0007669"/>
    <property type="project" value="UniProtKB-KW"/>
</dbReference>
<evidence type="ECO:0000256" key="2">
    <source>
        <dbReference type="ARBA" id="ARBA00012438"/>
    </source>
</evidence>